<dbReference type="GO" id="GO:0005886">
    <property type="term" value="C:plasma membrane"/>
    <property type="evidence" value="ECO:0007669"/>
    <property type="project" value="UniProtKB-SubCell"/>
</dbReference>
<name>A0A1M4N1U5_9RHOB</name>
<protein>
    <submittedName>
        <fullName evidence="11">Putative membrane protein</fullName>
    </submittedName>
</protein>
<feature type="transmembrane region" description="Helical" evidence="10">
    <location>
        <begin position="244"/>
        <end position="266"/>
    </location>
</feature>
<evidence type="ECO:0000256" key="8">
    <source>
        <dbReference type="ARBA" id="ARBA00060041"/>
    </source>
</evidence>
<dbReference type="Proteomes" id="UP000184085">
    <property type="component" value="Unassembled WGS sequence"/>
</dbReference>
<dbReference type="GO" id="GO:0009252">
    <property type="term" value="P:peptidoglycan biosynthetic process"/>
    <property type="evidence" value="ECO:0007669"/>
    <property type="project" value="UniProtKB-KW"/>
</dbReference>
<reference evidence="12" key="1">
    <citation type="submission" date="2016-09" db="EMBL/GenBank/DDBJ databases">
        <authorList>
            <person name="Wibberg D."/>
        </authorList>
    </citation>
    <scope>NUCLEOTIDE SEQUENCE [LARGE SCALE GENOMIC DNA]</scope>
</reference>
<evidence type="ECO:0000256" key="3">
    <source>
        <dbReference type="ARBA" id="ARBA00022692"/>
    </source>
</evidence>
<feature type="transmembrane region" description="Helical" evidence="10">
    <location>
        <begin position="381"/>
        <end position="401"/>
    </location>
</feature>
<evidence type="ECO:0000256" key="2">
    <source>
        <dbReference type="ARBA" id="ARBA00022475"/>
    </source>
</evidence>
<keyword evidence="6 10" id="KW-1133">Transmembrane helix</keyword>
<evidence type="ECO:0000256" key="7">
    <source>
        <dbReference type="ARBA" id="ARBA00023136"/>
    </source>
</evidence>
<feature type="transmembrane region" description="Helical" evidence="10">
    <location>
        <begin position="51"/>
        <end position="69"/>
    </location>
</feature>
<accession>A0A1M4N1U5</accession>
<keyword evidence="2" id="KW-1003">Cell membrane</keyword>
<dbReference type="RefSeq" id="WP_072707709.1">
    <property type="nucleotide sequence ID" value="NZ_FMJB01000061.1"/>
</dbReference>
<feature type="transmembrane region" description="Helical" evidence="10">
    <location>
        <begin position="76"/>
        <end position="102"/>
    </location>
</feature>
<gene>
    <name evidence="11" type="ORF">KARMA_3013</name>
</gene>
<evidence type="ECO:0000256" key="1">
    <source>
        <dbReference type="ARBA" id="ARBA00004651"/>
    </source>
</evidence>
<comment type="function">
    <text evidence="8">Involved in peptidoglycan biosynthesis. Transports lipid-linked peptidoglycan precursors from the inner to the outer leaflet of the cytoplasmic membrane.</text>
</comment>
<evidence type="ECO:0000256" key="4">
    <source>
        <dbReference type="ARBA" id="ARBA00022960"/>
    </source>
</evidence>
<comment type="subcellular location">
    <subcellularLocation>
        <location evidence="1">Cell membrane</location>
        <topology evidence="1">Multi-pass membrane protein</topology>
    </subcellularLocation>
</comment>
<feature type="transmembrane region" description="Helical" evidence="10">
    <location>
        <begin position="278"/>
        <end position="300"/>
    </location>
</feature>
<dbReference type="Pfam" id="PF03023">
    <property type="entry name" value="MurJ"/>
    <property type="match status" value="1"/>
</dbReference>
<dbReference type="GO" id="GO:0008360">
    <property type="term" value="P:regulation of cell shape"/>
    <property type="evidence" value="ECO:0007669"/>
    <property type="project" value="UniProtKB-KW"/>
</dbReference>
<evidence type="ECO:0000256" key="5">
    <source>
        <dbReference type="ARBA" id="ARBA00022984"/>
    </source>
</evidence>
<evidence type="ECO:0000313" key="11">
    <source>
        <dbReference type="EMBL" id="SCM68783.1"/>
    </source>
</evidence>
<dbReference type="AlphaFoldDB" id="A0A1M4N1U5"/>
<feature type="transmembrane region" description="Helical" evidence="10">
    <location>
        <begin position="117"/>
        <end position="140"/>
    </location>
</feature>
<evidence type="ECO:0000256" key="10">
    <source>
        <dbReference type="SAM" id="Phobius"/>
    </source>
</evidence>
<feature type="transmembrane region" description="Helical" evidence="10">
    <location>
        <begin position="445"/>
        <end position="467"/>
    </location>
</feature>
<proteinExistence type="inferred from homology"/>
<keyword evidence="5" id="KW-0573">Peptidoglycan synthesis</keyword>
<keyword evidence="7 10" id="KW-0472">Membrane</keyword>
<dbReference type="InterPro" id="IPR004268">
    <property type="entry name" value="MurJ"/>
</dbReference>
<feature type="transmembrane region" description="Helical" evidence="10">
    <location>
        <begin position="206"/>
        <end position="224"/>
    </location>
</feature>
<sequence length="478" mass="48974">MRAGASQFLVQLIGLGLAVAISVAISHGLGASAEADAFLLGRRLVTGLQEVLVQVLTLVFLPMVAMRAGKAALLRLGFWVAAAGLLIALAFAALSGPIVVAIAPEMQGETAAMARRVIVVLSGSLPLALVGVLMGAALNLSGRFGWPALARLAPRAMVLGVFLAGLGASQSVMWAAAGFVAGNAVALLLMLPLVRPLEAPTSQVTPHVGAALLLVAGAQGALWLETALAARAGVGGITLLEMGQRVVALLGNTLALALVMPAFAKWTARPDERTGRHFWKLAAAGTALLVLAQGLLMILAPRIVANVLGQGALGAEGQEALLPVIWILALAPFATLLSRLLVVWRITGAGGHLGQVGLAVVVDLCVRSILGLTLLPTIGVQAVALGMVLGPLASAAVLGALSWRDLRGEGVGLLPVLGGMMGLAAGVVVMWTAPLVLPWFAEQSIVSTLALASLSGVAALGVFTMWVRWRGLVWVFRF</sequence>
<evidence type="ECO:0000256" key="6">
    <source>
        <dbReference type="ARBA" id="ARBA00022989"/>
    </source>
</evidence>
<dbReference type="EMBL" id="FMJB01000061">
    <property type="protein sequence ID" value="SCM68783.1"/>
    <property type="molecule type" value="Genomic_DNA"/>
</dbReference>
<evidence type="ECO:0000313" key="12">
    <source>
        <dbReference type="Proteomes" id="UP000184085"/>
    </source>
</evidence>
<comment type="similarity">
    <text evidence="9">Belongs to the MurJ/MviN family.</text>
</comment>
<feature type="transmembrane region" description="Helical" evidence="10">
    <location>
        <begin position="356"/>
        <end position="375"/>
    </location>
</feature>
<feature type="transmembrane region" description="Helical" evidence="10">
    <location>
        <begin position="320"/>
        <end position="344"/>
    </location>
</feature>
<keyword evidence="3 10" id="KW-0812">Transmembrane</keyword>
<keyword evidence="4" id="KW-0133">Cell shape</keyword>
<organism evidence="11 12">
    <name type="scientific">Donghicola eburneus</name>
    <dbReference type="NCBI Taxonomy" id="393278"/>
    <lineage>
        <taxon>Bacteria</taxon>
        <taxon>Pseudomonadati</taxon>
        <taxon>Pseudomonadota</taxon>
        <taxon>Alphaproteobacteria</taxon>
        <taxon>Rhodobacterales</taxon>
        <taxon>Roseobacteraceae</taxon>
        <taxon>Donghicola</taxon>
    </lineage>
</organism>
<feature type="transmembrane region" description="Helical" evidence="10">
    <location>
        <begin position="174"/>
        <end position="194"/>
    </location>
</feature>
<keyword evidence="12" id="KW-1185">Reference proteome</keyword>
<evidence type="ECO:0000256" key="9">
    <source>
        <dbReference type="ARBA" id="ARBA00061532"/>
    </source>
</evidence>
<feature type="transmembrane region" description="Helical" evidence="10">
    <location>
        <begin position="413"/>
        <end position="433"/>
    </location>
</feature>